<name>A0A9D5B397_PEA</name>
<dbReference type="Gramene" id="Psat02G0090900-T1">
    <property type="protein sequence ID" value="KAI5433837.1"/>
    <property type="gene ID" value="KIW84_020909"/>
</dbReference>
<evidence type="ECO:0000256" key="3">
    <source>
        <dbReference type="ARBA" id="ARBA00022729"/>
    </source>
</evidence>
<evidence type="ECO:0000259" key="5">
    <source>
        <dbReference type="Pfam" id="PF00082"/>
    </source>
</evidence>
<dbReference type="GO" id="GO:0006508">
    <property type="term" value="P:proteolysis"/>
    <property type="evidence" value="ECO:0007669"/>
    <property type="project" value="InterPro"/>
</dbReference>
<dbReference type="InterPro" id="IPR000209">
    <property type="entry name" value="Peptidase_S8/S53_dom"/>
</dbReference>
<dbReference type="AlphaFoldDB" id="A0A9D5B397"/>
<keyword evidence="4" id="KW-0812">Transmembrane</keyword>
<dbReference type="SUPFAM" id="SSF52743">
    <property type="entry name" value="Subtilisin-like"/>
    <property type="match status" value="1"/>
</dbReference>
<dbReference type="InterPro" id="IPR036852">
    <property type="entry name" value="Peptidase_S8/S53_dom_sf"/>
</dbReference>
<keyword evidence="4" id="KW-0472">Membrane</keyword>
<accession>A0A9D5B397</accession>
<evidence type="ECO:0000256" key="4">
    <source>
        <dbReference type="SAM" id="Phobius"/>
    </source>
</evidence>
<comment type="caution">
    <text evidence="6">The sequence shown here is derived from an EMBL/GenBank/DDBJ whole genome shotgun (WGS) entry which is preliminary data.</text>
</comment>
<gene>
    <name evidence="6" type="ORF">KIW84_020909</name>
</gene>
<feature type="transmembrane region" description="Helical" evidence="4">
    <location>
        <begin position="150"/>
        <end position="172"/>
    </location>
</feature>
<protein>
    <recommendedName>
        <fullName evidence="5">Peptidase S8/S53 domain-containing protein</fullName>
    </recommendedName>
</protein>
<comment type="similarity">
    <text evidence="2">Belongs to the peptidase S8 family.</text>
</comment>
<evidence type="ECO:0000313" key="7">
    <source>
        <dbReference type="Proteomes" id="UP001058974"/>
    </source>
</evidence>
<dbReference type="GO" id="GO:0005576">
    <property type="term" value="C:extracellular region"/>
    <property type="evidence" value="ECO:0007669"/>
    <property type="project" value="UniProtKB-SubCell"/>
</dbReference>
<evidence type="ECO:0000256" key="2">
    <source>
        <dbReference type="ARBA" id="ARBA00011073"/>
    </source>
</evidence>
<dbReference type="InterPro" id="IPR045051">
    <property type="entry name" value="SBT"/>
</dbReference>
<dbReference type="Pfam" id="PF00082">
    <property type="entry name" value="Peptidase_S8"/>
    <property type="match status" value="1"/>
</dbReference>
<comment type="subcellular location">
    <subcellularLocation>
        <location evidence="1">Secreted</location>
    </subcellularLocation>
</comment>
<evidence type="ECO:0000313" key="6">
    <source>
        <dbReference type="EMBL" id="KAI5433837.1"/>
    </source>
</evidence>
<keyword evidence="3" id="KW-0732">Signal</keyword>
<proteinExistence type="inferred from homology"/>
<dbReference type="Gene3D" id="3.40.50.200">
    <property type="entry name" value="Peptidase S8/S53 domain"/>
    <property type="match status" value="1"/>
</dbReference>
<dbReference type="EMBL" id="JAMSHJ010000002">
    <property type="protein sequence ID" value="KAI5433837.1"/>
    <property type="molecule type" value="Genomic_DNA"/>
</dbReference>
<organism evidence="6 7">
    <name type="scientific">Pisum sativum</name>
    <name type="common">Garden pea</name>
    <name type="synonym">Lathyrus oleraceus</name>
    <dbReference type="NCBI Taxonomy" id="3888"/>
    <lineage>
        <taxon>Eukaryota</taxon>
        <taxon>Viridiplantae</taxon>
        <taxon>Streptophyta</taxon>
        <taxon>Embryophyta</taxon>
        <taxon>Tracheophyta</taxon>
        <taxon>Spermatophyta</taxon>
        <taxon>Magnoliopsida</taxon>
        <taxon>eudicotyledons</taxon>
        <taxon>Gunneridae</taxon>
        <taxon>Pentapetalae</taxon>
        <taxon>rosids</taxon>
        <taxon>fabids</taxon>
        <taxon>Fabales</taxon>
        <taxon>Fabaceae</taxon>
        <taxon>Papilionoideae</taxon>
        <taxon>50 kb inversion clade</taxon>
        <taxon>NPAAA clade</taxon>
        <taxon>Hologalegina</taxon>
        <taxon>IRL clade</taxon>
        <taxon>Fabeae</taxon>
        <taxon>Lathyrus</taxon>
    </lineage>
</organism>
<dbReference type="PANTHER" id="PTHR10795">
    <property type="entry name" value="PROPROTEIN CONVERTASE SUBTILISIN/KEXIN"/>
    <property type="match status" value="1"/>
</dbReference>
<feature type="domain" description="Peptidase S8/S53" evidence="5">
    <location>
        <begin position="10"/>
        <end position="127"/>
    </location>
</feature>
<keyword evidence="4" id="KW-1133">Transmembrane helix</keyword>
<dbReference type="GO" id="GO:0004252">
    <property type="term" value="F:serine-type endopeptidase activity"/>
    <property type="evidence" value="ECO:0007669"/>
    <property type="project" value="InterPro"/>
</dbReference>
<reference evidence="6 7" key="1">
    <citation type="journal article" date="2022" name="Nat. Genet.">
        <title>Improved pea reference genome and pan-genome highlight genomic features and evolutionary characteristics.</title>
        <authorList>
            <person name="Yang T."/>
            <person name="Liu R."/>
            <person name="Luo Y."/>
            <person name="Hu S."/>
            <person name="Wang D."/>
            <person name="Wang C."/>
            <person name="Pandey M.K."/>
            <person name="Ge S."/>
            <person name="Xu Q."/>
            <person name="Li N."/>
            <person name="Li G."/>
            <person name="Huang Y."/>
            <person name="Saxena R.K."/>
            <person name="Ji Y."/>
            <person name="Li M."/>
            <person name="Yan X."/>
            <person name="He Y."/>
            <person name="Liu Y."/>
            <person name="Wang X."/>
            <person name="Xiang C."/>
            <person name="Varshney R.K."/>
            <person name="Ding H."/>
            <person name="Gao S."/>
            <person name="Zong X."/>
        </authorList>
    </citation>
    <scope>NUCLEOTIDE SEQUENCE [LARGE SCALE GENOMIC DNA]</scope>
    <source>
        <strain evidence="6 7">cv. Zhongwan 6</strain>
    </source>
</reference>
<keyword evidence="7" id="KW-1185">Reference proteome</keyword>
<dbReference type="Proteomes" id="UP001058974">
    <property type="component" value="Chromosome 2"/>
</dbReference>
<sequence>MNYKGLASGGARGGTPVARIVVYKTCWDSGCYDVDLLAAFDDAIRDGVHILSLSLGAQSPKGDYFNDAISIGSFHAANHKVLVVSSAGSEGIPGSTTNLAPRTLTIAASSTDRGFTCDIMLGNGAELTGESLSLFEMNASSRITSASQAFVGYFTLYQSSFVLVAVLVAMPLSPGRYFVPRVPKETFLFERKALAPFRFTRCPLVFPTLLFSYEWLDSWPLIRITSTLFFASPDGHTVKLGWGFSPPSIWARKRVCEEIIKMLNRQTARDSSSQFVVPNFEKDDAHVDLIEDMSSCGENDCDDDAYEISYGIDFTTQSV</sequence>
<evidence type="ECO:0000256" key="1">
    <source>
        <dbReference type="ARBA" id="ARBA00004613"/>
    </source>
</evidence>